<comment type="caution">
    <text evidence="2">The sequence shown here is derived from an EMBL/GenBank/DDBJ whole genome shotgun (WGS) entry which is preliminary data.</text>
</comment>
<feature type="domain" description="FRG" evidence="1">
    <location>
        <begin position="54"/>
        <end position="160"/>
    </location>
</feature>
<dbReference type="EMBL" id="PRDS01000014">
    <property type="protein sequence ID" value="PPB79442.1"/>
    <property type="molecule type" value="Genomic_DNA"/>
</dbReference>
<dbReference type="OrthoDB" id="9816036at2"/>
<dbReference type="Proteomes" id="UP000239736">
    <property type="component" value="Unassembled WGS sequence"/>
</dbReference>
<dbReference type="AlphaFoldDB" id="A0A2S5JD62"/>
<dbReference type="Pfam" id="PF08867">
    <property type="entry name" value="FRG"/>
    <property type="match status" value="1"/>
</dbReference>
<evidence type="ECO:0000313" key="2">
    <source>
        <dbReference type="EMBL" id="PPB79442.1"/>
    </source>
</evidence>
<sequence>MSGPELAEQPYYEKLPLWPSFDVVDTSIDGLVPACRVESWKAFVDIISVGEARAAREVIYRGQRRYDWPLESTLTRVFDGGAIPSDMADRMRSKFLLMMRGRSFDLSKQDSNEVWAFGQHFGLATPLLDWTESPFVALFFAFVREDPRYEKENPSRAVFYLDRSRLEEILPELFFEPSLGENGRLVNQAGLFTVTPDGNDNLVTSILNALLDVGSIGPDDPQELSQYIGKIHIPNEGREQCLHMLQKMNIHHASLFPDPSGASDYCNIWLEKLVSERRKQKENKSKADKKRIDVAAQAVRGEEAPKLVAKILEKIIGENAEDLEISRFANRIDEKFAEEASTDWWLRPGAKAKLRVAFRRLLSSFGISQEQVERIIEELIRFYEIRAQRKAD</sequence>
<accession>A0A2S5JD62</accession>
<proteinExistence type="predicted"/>
<dbReference type="InterPro" id="IPR021810">
    <property type="entry name" value="T1RH-like_C"/>
</dbReference>
<protein>
    <submittedName>
        <fullName evidence="2">FRG domain-containing protein</fullName>
    </submittedName>
</protein>
<dbReference type="Pfam" id="PF11867">
    <property type="entry name" value="T1RH-like_C"/>
    <property type="match status" value="1"/>
</dbReference>
<evidence type="ECO:0000259" key="1">
    <source>
        <dbReference type="SMART" id="SM00901"/>
    </source>
</evidence>
<name>A0A2S5JD62_9RHOB</name>
<keyword evidence="3" id="KW-1185">Reference proteome</keyword>
<organism evidence="2 3">
    <name type="scientific">Albidovulum inexpectatum</name>
    <dbReference type="NCBI Taxonomy" id="196587"/>
    <lineage>
        <taxon>Bacteria</taxon>
        <taxon>Pseudomonadati</taxon>
        <taxon>Pseudomonadota</taxon>
        <taxon>Alphaproteobacteria</taxon>
        <taxon>Rhodobacterales</taxon>
        <taxon>Paracoccaceae</taxon>
        <taxon>Albidovulum</taxon>
    </lineage>
</organism>
<reference evidence="2 3" key="1">
    <citation type="submission" date="2018-01" db="EMBL/GenBank/DDBJ databases">
        <title>Genomic Encyclopedia of Archaeal and Bacterial Type Strains, Phase II (KMG-II): from individual species to whole genera.</title>
        <authorList>
            <person name="Goeker M."/>
        </authorList>
    </citation>
    <scope>NUCLEOTIDE SEQUENCE [LARGE SCALE GENOMIC DNA]</scope>
    <source>
        <strain evidence="2 3">DSM 12048</strain>
    </source>
</reference>
<dbReference type="RefSeq" id="WP_104072803.1">
    <property type="nucleotide sequence ID" value="NZ_PRDS01000014.1"/>
</dbReference>
<dbReference type="InterPro" id="IPR014966">
    <property type="entry name" value="FRG-dom"/>
</dbReference>
<dbReference type="SMART" id="SM00901">
    <property type="entry name" value="FRG"/>
    <property type="match status" value="1"/>
</dbReference>
<evidence type="ECO:0000313" key="3">
    <source>
        <dbReference type="Proteomes" id="UP000239736"/>
    </source>
</evidence>
<gene>
    <name evidence="2" type="ORF">LV82_02871</name>
</gene>